<dbReference type="Proteomes" id="UP000789920">
    <property type="component" value="Unassembled WGS sequence"/>
</dbReference>
<evidence type="ECO:0000313" key="2">
    <source>
        <dbReference type="Proteomes" id="UP000789920"/>
    </source>
</evidence>
<dbReference type="EMBL" id="CAJVQC010081581">
    <property type="protein sequence ID" value="CAG8818895.1"/>
    <property type="molecule type" value="Genomic_DNA"/>
</dbReference>
<name>A0ACA9RZ58_9GLOM</name>
<gene>
    <name evidence="1" type="ORF">RPERSI_LOCUS25008</name>
</gene>
<protein>
    <submittedName>
        <fullName evidence="1">34442_t:CDS:1</fullName>
    </submittedName>
</protein>
<accession>A0ACA9RZ58</accession>
<sequence>YQTGNQELTPTMLRQSVKEISRLVKEIYQHNLLTSLGRETLDYLREQRQLTPQLLDRFSLGCSISNYQISKLLFPQQHFAANLSSTNLVQINDNYQVQDYFSSSQLILPLFGEKGEIIAFASRKTNPSSSESKYNYLPNYSNYQKSSLLYNYSAVRQHRAEDCYLVEGFFDVISLTKSGVENCLALLGTNCSERQVQLLHQLKKRIILFLDGDQAGREATLTIALTLLAHEIDCEVISYPYSGDPDEICQIQENPQRSSRFVEEVTKLFTKFPENIKRF</sequence>
<feature type="non-terminal residue" evidence="1">
    <location>
        <position position="279"/>
    </location>
</feature>
<keyword evidence="2" id="KW-1185">Reference proteome</keyword>
<feature type="non-terminal residue" evidence="1">
    <location>
        <position position="1"/>
    </location>
</feature>
<comment type="caution">
    <text evidence="1">The sequence shown here is derived from an EMBL/GenBank/DDBJ whole genome shotgun (WGS) entry which is preliminary data.</text>
</comment>
<evidence type="ECO:0000313" key="1">
    <source>
        <dbReference type="EMBL" id="CAG8818895.1"/>
    </source>
</evidence>
<organism evidence="1 2">
    <name type="scientific">Racocetra persica</name>
    <dbReference type="NCBI Taxonomy" id="160502"/>
    <lineage>
        <taxon>Eukaryota</taxon>
        <taxon>Fungi</taxon>
        <taxon>Fungi incertae sedis</taxon>
        <taxon>Mucoromycota</taxon>
        <taxon>Glomeromycotina</taxon>
        <taxon>Glomeromycetes</taxon>
        <taxon>Diversisporales</taxon>
        <taxon>Gigasporaceae</taxon>
        <taxon>Racocetra</taxon>
    </lineage>
</organism>
<proteinExistence type="predicted"/>
<reference evidence="1" key="1">
    <citation type="submission" date="2021-06" db="EMBL/GenBank/DDBJ databases">
        <authorList>
            <person name="Kallberg Y."/>
            <person name="Tangrot J."/>
            <person name="Rosling A."/>
        </authorList>
    </citation>
    <scope>NUCLEOTIDE SEQUENCE</scope>
    <source>
        <strain evidence="1">MA461A</strain>
    </source>
</reference>